<evidence type="ECO:0000259" key="1">
    <source>
        <dbReference type="Pfam" id="PF00364"/>
    </source>
</evidence>
<organism evidence="2 3">
    <name type="scientific">Moraxella bovoculi 237</name>
    <dbReference type="NCBI Taxonomy" id="743974"/>
    <lineage>
        <taxon>Bacteria</taxon>
        <taxon>Pseudomonadati</taxon>
        <taxon>Pseudomonadota</taxon>
        <taxon>Gammaproteobacteria</taxon>
        <taxon>Moraxellales</taxon>
        <taxon>Moraxellaceae</taxon>
        <taxon>Moraxella</taxon>
    </lineage>
</organism>
<sequence length="137" mass="14238">MMNSISFDDIQRFVTLVSQSTLAEVEISHGTSKLKAVNHMTTLQAPCAVAMPTTPTHEIPSPAINQNTIVSKAVGVLCLDGIALKAGDTVNVGDTVAGVLALGVLTPIVADKAGVIESFLLNEGDKVEWGQAVIDLA</sequence>
<evidence type="ECO:0000313" key="2">
    <source>
        <dbReference type="EMBL" id="KDN26163.1"/>
    </source>
</evidence>
<evidence type="ECO:0000313" key="3">
    <source>
        <dbReference type="Proteomes" id="UP000035860"/>
    </source>
</evidence>
<dbReference type="EMBL" id="AOMT01000001">
    <property type="protein sequence ID" value="KDN26163.1"/>
    <property type="molecule type" value="Genomic_DNA"/>
</dbReference>
<dbReference type="InterPro" id="IPR011053">
    <property type="entry name" value="Single_hybrid_motif"/>
</dbReference>
<proteinExistence type="predicted"/>
<comment type="caution">
    <text evidence="2">The sequence shown here is derived from an EMBL/GenBank/DDBJ whole genome shotgun (WGS) entry which is preliminary data.</text>
</comment>
<dbReference type="SUPFAM" id="SSF51230">
    <property type="entry name" value="Single hybrid motif"/>
    <property type="match status" value="1"/>
</dbReference>
<feature type="domain" description="Lipoyl-binding" evidence="1">
    <location>
        <begin position="82"/>
        <end position="135"/>
    </location>
</feature>
<dbReference type="InterPro" id="IPR000089">
    <property type="entry name" value="Biotin_lipoyl"/>
</dbReference>
<reference evidence="2 3" key="1">
    <citation type="journal article" date="2014" name="Genome Announc.">
        <title>Draft Genome Sequence of Moraxella bovoculi Strain 237T (ATCC BAA-1259T) Isolated from a Calf with Infectious Bovine Keratoconjunctivitis.</title>
        <authorList>
            <person name="Calcutt M.J."/>
            <person name="Foecking M.F."/>
            <person name="Martin N.T."/>
            <person name="Mhlanga-Mutangadura T."/>
            <person name="Reilly T.J."/>
        </authorList>
    </citation>
    <scope>NUCLEOTIDE SEQUENCE [LARGE SCALE GENOMIC DNA]</scope>
    <source>
        <strain evidence="2 3">237</strain>
    </source>
</reference>
<accession>A0A066UPT0</accession>
<keyword evidence="3" id="KW-1185">Reference proteome</keyword>
<dbReference type="eggNOG" id="COG0511">
    <property type="taxonomic scope" value="Bacteria"/>
</dbReference>
<dbReference type="AlphaFoldDB" id="A0A066UPT0"/>
<dbReference type="Proteomes" id="UP000035860">
    <property type="component" value="Unassembled WGS sequence"/>
</dbReference>
<protein>
    <submittedName>
        <fullName evidence="2">Biotin carboxyl carrier protein</fullName>
    </submittedName>
</protein>
<name>A0A066UPT0_9GAMM</name>
<dbReference type="Gene3D" id="2.40.50.100">
    <property type="match status" value="1"/>
</dbReference>
<gene>
    <name evidence="2" type="ORF">MBO_00095</name>
</gene>
<dbReference type="Pfam" id="PF00364">
    <property type="entry name" value="Biotin_lipoyl"/>
    <property type="match status" value="1"/>
</dbReference>